<evidence type="ECO:0000256" key="1">
    <source>
        <dbReference type="SAM" id="SignalP"/>
    </source>
</evidence>
<keyword evidence="1" id="KW-0732">Signal</keyword>
<keyword evidence="3" id="KW-1185">Reference proteome</keyword>
<feature type="signal peptide" evidence="1">
    <location>
        <begin position="1"/>
        <end position="20"/>
    </location>
</feature>
<evidence type="ECO:0008006" key="4">
    <source>
        <dbReference type="Google" id="ProtNLM"/>
    </source>
</evidence>
<evidence type="ECO:0000313" key="3">
    <source>
        <dbReference type="Proteomes" id="UP001321473"/>
    </source>
</evidence>
<organism evidence="2 3">
    <name type="scientific">Amblyomma americanum</name>
    <name type="common">Lone star tick</name>
    <dbReference type="NCBI Taxonomy" id="6943"/>
    <lineage>
        <taxon>Eukaryota</taxon>
        <taxon>Metazoa</taxon>
        <taxon>Ecdysozoa</taxon>
        <taxon>Arthropoda</taxon>
        <taxon>Chelicerata</taxon>
        <taxon>Arachnida</taxon>
        <taxon>Acari</taxon>
        <taxon>Parasitiformes</taxon>
        <taxon>Ixodida</taxon>
        <taxon>Ixodoidea</taxon>
        <taxon>Ixodidae</taxon>
        <taxon>Amblyomminae</taxon>
        <taxon>Amblyomma</taxon>
    </lineage>
</organism>
<dbReference type="EMBL" id="JARKHS020031217">
    <property type="protein sequence ID" value="KAK8761398.1"/>
    <property type="molecule type" value="Genomic_DNA"/>
</dbReference>
<gene>
    <name evidence="2" type="ORF">V5799_027333</name>
</gene>
<dbReference type="AlphaFoldDB" id="A0AAQ4DG08"/>
<accession>A0AAQ4DG08</accession>
<reference evidence="2 3" key="1">
    <citation type="journal article" date="2023" name="Arcadia Sci">
        <title>De novo assembly of a long-read Amblyomma americanum tick genome.</title>
        <authorList>
            <person name="Chou S."/>
            <person name="Poskanzer K.E."/>
            <person name="Rollins M."/>
            <person name="Thuy-Boun P.S."/>
        </authorList>
    </citation>
    <scope>NUCLEOTIDE SEQUENCE [LARGE SCALE GENOMIC DNA]</scope>
    <source>
        <strain evidence="2">F_SG_1</strain>
        <tissue evidence="2">Salivary glands</tissue>
    </source>
</reference>
<name>A0AAQ4DG08_AMBAM</name>
<dbReference type="Proteomes" id="UP001321473">
    <property type="component" value="Unassembled WGS sequence"/>
</dbReference>
<feature type="chain" id="PRO_5042821270" description="Secreted protein" evidence="1">
    <location>
        <begin position="21"/>
        <end position="128"/>
    </location>
</feature>
<comment type="caution">
    <text evidence="2">The sequence shown here is derived from an EMBL/GenBank/DDBJ whole genome shotgun (WGS) entry which is preliminary data.</text>
</comment>
<evidence type="ECO:0000313" key="2">
    <source>
        <dbReference type="EMBL" id="KAK8761398.1"/>
    </source>
</evidence>
<sequence>MNSWFSPPVFLFFFLFRGSPQREERRVVCAICRLRMWVLCSGGLSFTPLNRQYVHPIAVAPLIRWRGGSGFAYGVGRRDDVRIAGATVSGWTATWPTWWSTPERRPHATRLPVRQHSHAAAGHKQHGV</sequence>
<protein>
    <recommendedName>
        <fullName evidence="4">Secreted protein</fullName>
    </recommendedName>
</protein>
<proteinExistence type="predicted"/>